<evidence type="ECO:0000256" key="3">
    <source>
        <dbReference type="ARBA" id="ARBA00016882"/>
    </source>
</evidence>
<keyword evidence="10" id="KW-0418">Kinase</keyword>
<keyword evidence="5" id="KW-0519">Myristate</keyword>
<dbReference type="InterPro" id="IPR027969">
    <property type="entry name" value="Small_membr_AKAP"/>
</dbReference>
<evidence type="ECO:0000256" key="2">
    <source>
        <dbReference type="ARBA" id="ARBA00007307"/>
    </source>
</evidence>
<dbReference type="AlphaFoldDB" id="A0A444UQ45"/>
<evidence type="ECO:0000313" key="11">
    <source>
        <dbReference type="Proteomes" id="UP000289886"/>
    </source>
</evidence>
<evidence type="ECO:0000313" key="10">
    <source>
        <dbReference type="EMBL" id="RXM37280.1"/>
    </source>
</evidence>
<protein>
    <recommendedName>
        <fullName evidence="3">Small membrane A-kinase anchor protein</fullName>
    </recommendedName>
</protein>
<evidence type="ECO:0000256" key="5">
    <source>
        <dbReference type="ARBA" id="ARBA00022707"/>
    </source>
</evidence>
<feature type="compositionally biased region" description="Basic and acidic residues" evidence="9">
    <location>
        <begin position="19"/>
        <end position="45"/>
    </location>
</feature>
<sequence>MGCIKSKHSNPAENANLVEKTDSKGNTSSEDKTAFLNSELHHRDNGSASVNPVLLDYAQRLSEEIVSKAVQQWAVVDSRYSNIPYIESDLL</sequence>
<evidence type="ECO:0000256" key="1">
    <source>
        <dbReference type="ARBA" id="ARBA00004236"/>
    </source>
</evidence>
<dbReference type="PANTHER" id="PTHR36471">
    <property type="entry name" value="SMALL MEMBRANE A-KINASE ANCHOR PROTEIN"/>
    <property type="match status" value="1"/>
</dbReference>
<dbReference type="Pfam" id="PF15127">
    <property type="entry name" value="SmAKAP"/>
    <property type="match status" value="1"/>
</dbReference>
<keyword evidence="10" id="KW-0808">Transferase</keyword>
<dbReference type="PANTHER" id="PTHR36471:SF1">
    <property type="entry name" value="SMALL MEMBRANE A-KINASE ANCHOR PROTEIN"/>
    <property type="match status" value="1"/>
</dbReference>
<evidence type="ECO:0000256" key="4">
    <source>
        <dbReference type="ARBA" id="ARBA00022475"/>
    </source>
</evidence>
<comment type="similarity">
    <text evidence="2">Belongs to the small membrane AKAP family.</text>
</comment>
<keyword evidence="6" id="KW-0472">Membrane</keyword>
<dbReference type="GO" id="GO:0034237">
    <property type="term" value="F:protein kinase A regulatory subunit binding"/>
    <property type="evidence" value="ECO:0007669"/>
    <property type="project" value="InterPro"/>
</dbReference>
<name>A0A444UQ45_ACIRT</name>
<keyword evidence="11" id="KW-1185">Reference proteome</keyword>
<gene>
    <name evidence="10" type="ORF">EOD39_3111</name>
</gene>
<comment type="caution">
    <text evidence="10">The sequence shown here is derived from an EMBL/GenBank/DDBJ whole genome shotgun (WGS) entry which is preliminary data.</text>
</comment>
<evidence type="ECO:0000256" key="7">
    <source>
        <dbReference type="ARBA" id="ARBA00023139"/>
    </source>
</evidence>
<dbReference type="GO" id="GO:0005886">
    <property type="term" value="C:plasma membrane"/>
    <property type="evidence" value="ECO:0007669"/>
    <property type="project" value="UniProtKB-SubCell"/>
</dbReference>
<evidence type="ECO:0000256" key="9">
    <source>
        <dbReference type="SAM" id="MobiDB-lite"/>
    </source>
</evidence>
<feature type="region of interest" description="Disordered" evidence="9">
    <location>
        <begin position="1"/>
        <end position="48"/>
    </location>
</feature>
<organism evidence="10 11">
    <name type="scientific">Acipenser ruthenus</name>
    <name type="common">Sterlet sturgeon</name>
    <dbReference type="NCBI Taxonomy" id="7906"/>
    <lineage>
        <taxon>Eukaryota</taxon>
        <taxon>Metazoa</taxon>
        <taxon>Chordata</taxon>
        <taxon>Craniata</taxon>
        <taxon>Vertebrata</taxon>
        <taxon>Euteleostomi</taxon>
        <taxon>Actinopterygii</taxon>
        <taxon>Chondrostei</taxon>
        <taxon>Acipenseriformes</taxon>
        <taxon>Acipenseridae</taxon>
        <taxon>Acipenser</taxon>
    </lineage>
</organism>
<keyword evidence="7" id="KW-0564">Palmitate</keyword>
<dbReference type="Proteomes" id="UP000289886">
    <property type="component" value="Unassembled WGS sequence"/>
</dbReference>
<dbReference type="GO" id="GO:0016301">
    <property type="term" value="F:kinase activity"/>
    <property type="evidence" value="ECO:0007669"/>
    <property type="project" value="UniProtKB-KW"/>
</dbReference>
<keyword evidence="8" id="KW-0449">Lipoprotein</keyword>
<comment type="subcellular location">
    <subcellularLocation>
        <location evidence="1">Cell membrane</location>
    </subcellularLocation>
</comment>
<evidence type="ECO:0000256" key="8">
    <source>
        <dbReference type="ARBA" id="ARBA00023288"/>
    </source>
</evidence>
<accession>A0A444UQ45</accession>
<keyword evidence="4" id="KW-1003">Cell membrane</keyword>
<reference evidence="10 11" key="1">
    <citation type="submission" date="2019-01" db="EMBL/GenBank/DDBJ databases">
        <title>Draft Genome and Complete Hox-Cluster Characterization of the Sterlet Sturgeon (Acipenser ruthenus).</title>
        <authorList>
            <person name="Wei Q."/>
        </authorList>
    </citation>
    <scope>NUCLEOTIDE SEQUENCE [LARGE SCALE GENOMIC DNA]</scope>
    <source>
        <strain evidence="10">WHYD16114868_AA</strain>
        <tissue evidence="10">Blood</tissue>
    </source>
</reference>
<dbReference type="EMBL" id="SCEB01214071">
    <property type="protein sequence ID" value="RXM37280.1"/>
    <property type="molecule type" value="Genomic_DNA"/>
</dbReference>
<proteinExistence type="inferred from homology"/>
<evidence type="ECO:0000256" key="6">
    <source>
        <dbReference type="ARBA" id="ARBA00023136"/>
    </source>
</evidence>